<accession>A0A5B8XSX2</accession>
<gene>
    <name evidence="2" type="ORF">FRD01_13590</name>
</gene>
<feature type="transmembrane region" description="Helical" evidence="1">
    <location>
        <begin position="118"/>
        <end position="135"/>
    </location>
</feature>
<sequence length="220" mass="24480">MSEQEKSERPAWLVPLAVVAIVAAAAPNYFFTTPFRLYIDGTMKGFYGLSIWAPTILAAAAFFAGTDYFDRLVPAKPSLNAITVIGTLMWVVFVSQWFPGYWTNISAPPWDELIKVMPLYAGLFAIQSLFYQGFLQQTILGEKHRYIRVFGPALTAVAIWLPCVRHMVDMDTSFKEFLLPAFVLQSLLSGMTEAGATNARVMAVAAVMGAAWVWFQQGIF</sequence>
<dbReference type="Proteomes" id="UP000321595">
    <property type="component" value="Chromosome"/>
</dbReference>
<keyword evidence="1" id="KW-1133">Transmembrane helix</keyword>
<protein>
    <submittedName>
        <fullName evidence="2">Uncharacterized protein</fullName>
    </submittedName>
</protein>
<dbReference type="EMBL" id="CP042467">
    <property type="protein sequence ID" value="QED28247.1"/>
    <property type="molecule type" value="Genomic_DNA"/>
</dbReference>
<dbReference type="AlphaFoldDB" id="A0A5B8XSX2"/>
<feature type="transmembrane region" description="Helical" evidence="1">
    <location>
        <begin position="81"/>
        <end position="98"/>
    </location>
</feature>
<feature type="transmembrane region" description="Helical" evidence="1">
    <location>
        <begin position="12"/>
        <end position="31"/>
    </location>
</feature>
<keyword evidence="1" id="KW-0472">Membrane</keyword>
<keyword evidence="1" id="KW-0812">Transmembrane</keyword>
<feature type="transmembrane region" description="Helical" evidence="1">
    <location>
        <begin position="147"/>
        <end position="168"/>
    </location>
</feature>
<evidence type="ECO:0000256" key="1">
    <source>
        <dbReference type="SAM" id="Phobius"/>
    </source>
</evidence>
<keyword evidence="3" id="KW-1185">Reference proteome</keyword>
<reference evidence="2 3" key="1">
    <citation type="submission" date="2019-08" db="EMBL/GenBank/DDBJ databases">
        <authorList>
            <person name="Liang Q."/>
        </authorList>
    </citation>
    <scope>NUCLEOTIDE SEQUENCE [LARGE SCALE GENOMIC DNA]</scope>
    <source>
        <strain evidence="2 3">V1718</strain>
    </source>
</reference>
<evidence type="ECO:0000313" key="2">
    <source>
        <dbReference type="EMBL" id="QED28247.1"/>
    </source>
</evidence>
<organism evidence="2 3">
    <name type="scientific">Microvenator marinus</name>
    <dbReference type="NCBI Taxonomy" id="2600177"/>
    <lineage>
        <taxon>Bacteria</taxon>
        <taxon>Deltaproteobacteria</taxon>
        <taxon>Bradymonadales</taxon>
        <taxon>Microvenatoraceae</taxon>
        <taxon>Microvenator</taxon>
    </lineage>
</organism>
<dbReference type="RefSeq" id="WP_146960503.1">
    <property type="nucleotide sequence ID" value="NZ_CP042467.1"/>
</dbReference>
<dbReference type="KEGG" id="bbae:FRD01_13590"/>
<name>A0A5B8XSX2_9DELT</name>
<feature type="transmembrane region" description="Helical" evidence="1">
    <location>
        <begin position="197"/>
        <end position="215"/>
    </location>
</feature>
<feature type="transmembrane region" description="Helical" evidence="1">
    <location>
        <begin position="51"/>
        <end position="69"/>
    </location>
</feature>
<evidence type="ECO:0000313" key="3">
    <source>
        <dbReference type="Proteomes" id="UP000321595"/>
    </source>
</evidence>
<proteinExistence type="predicted"/>